<dbReference type="Pfam" id="PF07690">
    <property type="entry name" value="MFS_1"/>
    <property type="match status" value="1"/>
</dbReference>
<dbReference type="EMBL" id="CAACVR010000020">
    <property type="protein sequence ID" value="VEU22203.1"/>
    <property type="molecule type" value="Genomic_DNA"/>
</dbReference>
<dbReference type="GO" id="GO:0022857">
    <property type="term" value="F:transmembrane transporter activity"/>
    <property type="evidence" value="ECO:0007669"/>
    <property type="project" value="InterPro"/>
</dbReference>
<dbReference type="Proteomes" id="UP000290900">
    <property type="component" value="Unassembled WGS sequence"/>
</dbReference>
<feature type="transmembrane region" description="Helical" evidence="7">
    <location>
        <begin position="507"/>
        <end position="532"/>
    </location>
</feature>
<feature type="region of interest" description="Disordered" evidence="6">
    <location>
        <begin position="80"/>
        <end position="119"/>
    </location>
</feature>
<keyword evidence="5 7" id="KW-0472">Membrane</keyword>
<dbReference type="InterPro" id="IPR020846">
    <property type="entry name" value="MFS_dom"/>
</dbReference>
<dbReference type="CDD" id="cd17323">
    <property type="entry name" value="MFS_Tpo1_MDR_like"/>
    <property type="match status" value="1"/>
</dbReference>
<evidence type="ECO:0000313" key="9">
    <source>
        <dbReference type="EMBL" id="VEU22203.1"/>
    </source>
</evidence>
<evidence type="ECO:0000259" key="8">
    <source>
        <dbReference type="PROSITE" id="PS50850"/>
    </source>
</evidence>
<dbReference type="PANTHER" id="PTHR23502">
    <property type="entry name" value="MAJOR FACILITATOR SUPERFAMILY"/>
    <property type="match status" value="1"/>
</dbReference>
<keyword evidence="4 7" id="KW-1133">Transmembrane helix</keyword>
<gene>
    <name evidence="9" type="ORF">BRENAR_LOCUS2935</name>
</gene>
<evidence type="ECO:0000256" key="4">
    <source>
        <dbReference type="ARBA" id="ARBA00022989"/>
    </source>
</evidence>
<name>A0A448YMW7_BRENA</name>
<dbReference type="Gene3D" id="1.20.1250.20">
    <property type="entry name" value="MFS general substrate transporter like domains"/>
    <property type="match status" value="1"/>
</dbReference>
<dbReference type="InParanoid" id="A0A448YMW7"/>
<dbReference type="GO" id="GO:0005886">
    <property type="term" value="C:plasma membrane"/>
    <property type="evidence" value="ECO:0007669"/>
    <property type="project" value="TreeGrafter"/>
</dbReference>
<feature type="transmembrane region" description="Helical" evidence="7">
    <location>
        <begin position="262"/>
        <end position="284"/>
    </location>
</feature>
<evidence type="ECO:0000256" key="7">
    <source>
        <dbReference type="SAM" id="Phobius"/>
    </source>
</evidence>
<feature type="transmembrane region" description="Helical" evidence="7">
    <location>
        <begin position="370"/>
        <end position="389"/>
    </location>
</feature>
<dbReference type="SUPFAM" id="SSF103473">
    <property type="entry name" value="MFS general substrate transporter"/>
    <property type="match status" value="1"/>
</dbReference>
<comment type="subcellular location">
    <subcellularLocation>
        <location evidence="1">Membrane</location>
        <topology evidence="1">Multi-pass membrane protein</topology>
    </subcellularLocation>
</comment>
<sequence length="582" mass="64115">MTFNQQKEIKCSVDSDNTQTYQTTITEDGADDLGIADTVTENGYRTNMLISSSECADIEEMESQPSASRKLSRLLTNSGDIESGEEQAEERAGFLPGMGGGRPYPPMLPSSEEYTVSFDGRGDPLHPQNWSVGTKIAQCAIIAFQTLCVAFDSSVFAEANPSISAIYHIADVVATLGTTLFIFGFATGPVFWAPISELYGRRPVLVVSSFLFTVFNFAVACSDRLEAVLICRFFAGCLGAAPMVVVPASIADMFGNKTRGTAIILFCMAFIIGPMVAPFIGAFVNANPHLGWRWTEFLTGIVGSAACISVLLFEKETHHPIILLAKARDIRRRTGNWGVHAAHEEFSPTVREIVENNLTRPLRMLFTEPILFSITLYNSFIFGMMYLFLTAYPIVFQQGYHMAPGVAELPMIAIIIGQLSGCLFCLNYEKVYNKKLDQNEGRIVPENRLPPMLCGAVSFPVGVLWFCWTGNYADKIHWIVPTISGIFTGFGAMAIFIPSLNYIVDSYLLFSASAMAANTFLRSAFGGAFPLFAQFMFENMGTNWAGLLLGLFAIALIIFPLLFMKYGCKIRSRSRFAIHEDL</sequence>
<proteinExistence type="predicted"/>
<dbReference type="PROSITE" id="PS50850">
    <property type="entry name" value="MFS"/>
    <property type="match status" value="1"/>
</dbReference>
<accession>A0A448YMW7</accession>
<feature type="transmembrane region" description="Helical" evidence="7">
    <location>
        <begin position="227"/>
        <end position="250"/>
    </location>
</feature>
<evidence type="ECO:0000256" key="3">
    <source>
        <dbReference type="ARBA" id="ARBA00022692"/>
    </source>
</evidence>
<feature type="transmembrane region" description="Helical" evidence="7">
    <location>
        <begin position="544"/>
        <end position="563"/>
    </location>
</feature>
<keyword evidence="2" id="KW-0813">Transport</keyword>
<keyword evidence="10" id="KW-1185">Reference proteome</keyword>
<evidence type="ECO:0000256" key="2">
    <source>
        <dbReference type="ARBA" id="ARBA00022448"/>
    </source>
</evidence>
<feature type="transmembrane region" description="Helical" evidence="7">
    <location>
        <begin position="204"/>
        <end position="221"/>
    </location>
</feature>
<evidence type="ECO:0000313" key="10">
    <source>
        <dbReference type="Proteomes" id="UP000290900"/>
    </source>
</evidence>
<organism evidence="9 10">
    <name type="scientific">Brettanomyces naardenensis</name>
    <name type="common">Yeast</name>
    <dbReference type="NCBI Taxonomy" id="13370"/>
    <lineage>
        <taxon>Eukaryota</taxon>
        <taxon>Fungi</taxon>
        <taxon>Dikarya</taxon>
        <taxon>Ascomycota</taxon>
        <taxon>Saccharomycotina</taxon>
        <taxon>Pichiomycetes</taxon>
        <taxon>Pichiales</taxon>
        <taxon>Pichiaceae</taxon>
        <taxon>Brettanomyces</taxon>
    </lineage>
</organism>
<feature type="domain" description="Major facilitator superfamily (MFS) profile" evidence="8">
    <location>
        <begin position="138"/>
        <end position="568"/>
    </location>
</feature>
<dbReference type="FunCoup" id="A0A448YMW7">
    <property type="interactions" value="109"/>
</dbReference>
<evidence type="ECO:0000256" key="6">
    <source>
        <dbReference type="SAM" id="MobiDB-lite"/>
    </source>
</evidence>
<reference evidence="9 10" key="1">
    <citation type="submission" date="2018-12" db="EMBL/GenBank/DDBJ databases">
        <authorList>
            <person name="Tiukova I."/>
            <person name="Dainat J."/>
        </authorList>
    </citation>
    <scope>NUCLEOTIDE SEQUENCE [LARGE SCALE GENOMIC DNA]</scope>
</reference>
<evidence type="ECO:0000256" key="1">
    <source>
        <dbReference type="ARBA" id="ARBA00004141"/>
    </source>
</evidence>
<feature type="transmembrane region" description="Helical" evidence="7">
    <location>
        <begin position="478"/>
        <end position="500"/>
    </location>
</feature>
<feature type="transmembrane region" description="Helical" evidence="7">
    <location>
        <begin position="409"/>
        <end position="428"/>
    </location>
</feature>
<feature type="transmembrane region" description="Helical" evidence="7">
    <location>
        <begin position="172"/>
        <end position="192"/>
    </location>
</feature>
<dbReference type="InterPro" id="IPR011701">
    <property type="entry name" value="MFS"/>
</dbReference>
<keyword evidence="3 7" id="KW-0812">Transmembrane</keyword>
<protein>
    <submittedName>
        <fullName evidence="9">DEKNAAC103213</fullName>
    </submittedName>
</protein>
<feature type="transmembrane region" description="Helical" evidence="7">
    <location>
        <begin position="449"/>
        <end position="466"/>
    </location>
</feature>
<dbReference type="AlphaFoldDB" id="A0A448YMW7"/>
<dbReference type="FunFam" id="1.20.1250.20:FF:000011">
    <property type="entry name" value="MFS multidrug transporter, putative"/>
    <property type="match status" value="1"/>
</dbReference>
<dbReference type="STRING" id="13370.A0A448YMW7"/>
<dbReference type="OrthoDB" id="9986881at2759"/>
<dbReference type="InterPro" id="IPR036259">
    <property type="entry name" value="MFS_trans_sf"/>
</dbReference>
<evidence type="ECO:0000256" key="5">
    <source>
        <dbReference type="ARBA" id="ARBA00023136"/>
    </source>
</evidence>
<dbReference type="PANTHER" id="PTHR23502:SF31">
    <property type="entry name" value="POLYAMINE TRANSPORTER 1"/>
    <property type="match status" value="1"/>
</dbReference>